<organism evidence="13 14">
    <name type="scientific">Metabacillus arenae</name>
    <dbReference type="NCBI Taxonomy" id="2771434"/>
    <lineage>
        <taxon>Bacteria</taxon>
        <taxon>Bacillati</taxon>
        <taxon>Bacillota</taxon>
        <taxon>Bacilli</taxon>
        <taxon>Bacillales</taxon>
        <taxon>Bacillaceae</taxon>
        <taxon>Metabacillus</taxon>
    </lineage>
</organism>
<evidence type="ECO:0000256" key="6">
    <source>
        <dbReference type="ARBA" id="ARBA00054425"/>
    </source>
</evidence>
<keyword evidence="14" id="KW-1185">Reference proteome</keyword>
<sequence length="77" mass="8507">MITVLLFAHLREEIGSDKLLIEESGITIHQLKELLYKNYQLASLKTVMTAINESFATEEDIVKDGDTVAFIPPVSGG</sequence>
<evidence type="ECO:0000256" key="4">
    <source>
        <dbReference type="ARBA" id="ARBA00024200"/>
    </source>
</evidence>
<name>A0A926NJM0_9BACI</name>
<dbReference type="GO" id="GO:1990133">
    <property type="term" value="C:molybdopterin adenylyltransferase complex"/>
    <property type="evidence" value="ECO:0007669"/>
    <property type="project" value="TreeGrafter"/>
</dbReference>
<evidence type="ECO:0000256" key="3">
    <source>
        <dbReference type="ARBA" id="ARBA00023150"/>
    </source>
</evidence>
<evidence type="ECO:0000256" key="12">
    <source>
        <dbReference type="ARBA" id="ARBA00078992"/>
    </source>
</evidence>
<keyword evidence="2" id="KW-0547">Nucleotide-binding</keyword>
<comment type="subunit">
    <text evidence="7">Heterotetramer of 2 MoaD subunits and 2 MoaE subunits. Forms a stable heterotetrameric complex of 2 MoaD and 2 MoeB during adenylation of MoaD by MoeB. During catalysis MoaD shuttles between the two heterotetrameric complexes.</text>
</comment>
<dbReference type="EMBL" id="JACXAI010000021">
    <property type="protein sequence ID" value="MBD1381778.1"/>
    <property type="molecule type" value="Genomic_DNA"/>
</dbReference>
<dbReference type="CDD" id="cd00754">
    <property type="entry name" value="Ubl_MoaD"/>
    <property type="match status" value="1"/>
</dbReference>
<evidence type="ECO:0000256" key="9">
    <source>
        <dbReference type="ARBA" id="ARBA00076711"/>
    </source>
</evidence>
<dbReference type="InterPro" id="IPR012675">
    <property type="entry name" value="Beta-grasp_dom_sf"/>
</dbReference>
<evidence type="ECO:0000256" key="10">
    <source>
        <dbReference type="ARBA" id="ARBA00077809"/>
    </source>
</evidence>
<reference evidence="13" key="1">
    <citation type="submission" date="2020-09" db="EMBL/GenBank/DDBJ databases">
        <title>A novel bacterium of genus Bacillus, isolated from South China Sea.</title>
        <authorList>
            <person name="Huang H."/>
            <person name="Mo K."/>
            <person name="Hu Y."/>
        </authorList>
    </citation>
    <scope>NUCLEOTIDE SEQUENCE</scope>
    <source>
        <strain evidence="13">IB182487</strain>
    </source>
</reference>
<evidence type="ECO:0000256" key="5">
    <source>
        <dbReference type="ARBA" id="ARBA00024247"/>
    </source>
</evidence>
<gene>
    <name evidence="13" type="primary">moaD</name>
    <name evidence="13" type="ORF">IC621_16215</name>
</gene>
<dbReference type="PANTHER" id="PTHR33359">
    <property type="entry name" value="MOLYBDOPTERIN SYNTHASE SULFUR CARRIER SUBUNIT"/>
    <property type="match status" value="1"/>
</dbReference>
<evidence type="ECO:0000256" key="2">
    <source>
        <dbReference type="ARBA" id="ARBA00022741"/>
    </source>
</evidence>
<comment type="caution">
    <text evidence="13">The sequence shown here is derived from an EMBL/GenBank/DDBJ whole genome shotgun (WGS) entry which is preliminary data.</text>
</comment>
<dbReference type="GO" id="GO:0000166">
    <property type="term" value="F:nucleotide binding"/>
    <property type="evidence" value="ECO:0007669"/>
    <property type="project" value="UniProtKB-KW"/>
</dbReference>
<dbReference type="InterPro" id="IPR003749">
    <property type="entry name" value="ThiS/MoaD-like"/>
</dbReference>
<accession>A0A926NJM0</accession>
<keyword evidence="3" id="KW-0501">Molybdenum cofactor biosynthesis</keyword>
<evidence type="ECO:0000256" key="11">
    <source>
        <dbReference type="ARBA" id="ARBA00078020"/>
    </source>
</evidence>
<dbReference type="InterPro" id="IPR044672">
    <property type="entry name" value="MOCS2A"/>
</dbReference>
<dbReference type="PANTHER" id="PTHR33359:SF1">
    <property type="entry name" value="MOLYBDOPTERIN SYNTHASE SULFUR CARRIER SUBUNIT"/>
    <property type="match status" value="1"/>
</dbReference>
<evidence type="ECO:0000313" key="13">
    <source>
        <dbReference type="EMBL" id="MBD1381778.1"/>
    </source>
</evidence>
<dbReference type="GO" id="GO:0006777">
    <property type="term" value="P:Mo-molybdopterin cofactor biosynthetic process"/>
    <property type="evidence" value="ECO:0007669"/>
    <property type="project" value="UniProtKB-KW"/>
</dbReference>
<dbReference type="AlphaFoldDB" id="A0A926NJM0"/>
<evidence type="ECO:0000313" key="14">
    <source>
        <dbReference type="Proteomes" id="UP000626844"/>
    </source>
</evidence>
<evidence type="ECO:0000256" key="7">
    <source>
        <dbReference type="ARBA" id="ARBA00063099"/>
    </source>
</evidence>
<dbReference type="RefSeq" id="WP_191159375.1">
    <property type="nucleotide sequence ID" value="NZ_JACXAI010000021.1"/>
</dbReference>
<comment type="similarity">
    <text evidence="4">Belongs to the MoaD family.</text>
</comment>
<dbReference type="SUPFAM" id="SSF54285">
    <property type="entry name" value="MoaD/ThiS"/>
    <property type="match status" value="1"/>
</dbReference>
<proteinExistence type="inferred from homology"/>
<dbReference type="FunFam" id="3.10.20.30:FF:000010">
    <property type="entry name" value="Molybdopterin synthase sulfur carrier subunit"/>
    <property type="match status" value="1"/>
</dbReference>
<dbReference type="Gene3D" id="3.10.20.30">
    <property type="match status" value="1"/>
</dbReference>
<dbReference type="InterPro" id="IPR016155">
    <property type="entry name" value="Mopterin_synth/thiamin_S_b"/>
</dbReference>
<dbReference type="Proteomes" id="UP000626844">
    <property type="component" value="Unassembled WGS sequence"/>
</dbReference>
<evidence type="ECO:0000256" key="8">
    <source>
        <dbReference type="ARBA" id="ARBA00075076"/>
    </source>
</evidence>
<evidence type="ECO:0000256" key="1">
    <source>
        <dbReference type="ARBA" id="ARBA00005046"/>
    </source>
</evidence>
<dbReference type="Pfam" id="PF02597">
    <property type="entry name" value="ThiS"/>
    <property type="match status" value="1"/>
</dbReference>
<protein>
    <recommendedName>
        <fullName evidence="5">Molybdopterin synthase sulfur carrier subunit</fullName>
    </recommendedName>
    <alternativeName>
        <fullName evidence="11">MPT synthase subunit 1</fullName>
    </alternativeName>
    <alternativeName>
        <fullName evidence="8">Molybdenum cofactor biosynthesis protein D</fullName>
    </alternativeName>
    <alternativeName>
        <fullName evidence="10">Molybdopterin-converting factor small subunit</fullName>
    </alternativeName>
    <alternativeName>
        <fullName evidence="9">Molybdopterin-converting factor subunit 1</fullName>
    </alternativeName>
    <alternativeName>
        <fullName evidence="12">Sulfur carrier protein MoaD</fullName>
    </alternativeName>
</protein>
<comment type="function">
    <text evidence="6">Involved in sulfur transfer in the conversion of molybdopterin precursor Z to molybdopterin.</text>
</comment>
<comment type="pathway">
    <text evidence="1">Cofactor biosynthesis; molybdopterin biosynthesis.</text>
</comment>
<dbReference type="NCBIfam" id="TIGR01682">
    <property type="entry name" value="moaD"/>
    <property type="match status" value="1"/>
</dbReference>